<dbReference type="GO" id="GO:0004519">
    <property type="term" value="F:endonuclease activity"/>
    <property type="evidence" value="ECO:0007669"/>
    <property type="project" value="UniProtKB-KW"/>
</dbReference>
<dbReference type="EMBL" id="PFAV01000008">
    <property type="protein sequence ID" value="PIR91781.1"/>
    <property type="molecule type" value="Genomic_DNA"/>
</dbReference>
<evidence type="ECO:0000256" key="2">
    <source>
        <dbReference type="ARBA" id="ARBA00022649"/>
    </source>
</evidence>
<evidence type="ECO:0000256" key="1">
    <source>
        <dbReference type="ARBA" id="ARBA00006620"/>
    </source>
</evidence>
<dbReference type="GO" id="GO:0016787">
    <property type="term" value="F:hydrolase activity"/>
    <property type="evidence" value="ECO:0007669"/>
    <property type="project" value="UniProtKB-KW"/>
</dbReference>
<keyword evidence="3" id="KW-0540">Nuclease</keyword>
<comment type="caution">
    <text evidence="8">The sequence shown here is derived from an EMBL/GenBank/DDBJ whole genome shotgun (WGS) entry which is preliminary data.</text>
</comment>
<dbReference type="Gene3D" id="3.30.920.30">
    <property type="entry name" value="Hypothetical protein"/>
    <property type="match status" value="1"/>
</dbReference>
<dbReference type="InterPro" id="IPR012933">
    <property type="entry name" value="HicA_mRNA_interferase"/>
</dbReference>
<evidence type="ECO:0000256" key="4">
    <source>
        <dbReference type="ARBA" id="ARBA00022759"/>
    </source>
</evidence>
<reference evidence="9" key="1">
    <citation type="submission" date="2017-09" db="EMBL/GenBank/DDBJ databases">
        <title>Depth-based differentiation of microbial function through sediment-hosted aquifers and enrichment of novel symbionts in the deep terrestrial subsurface.</title>
        <authorList>
            <person name="Probst A.J."/>
            <person name="Ladd B."/>
            <person name="Jarett J.K."/>
            <person name="Geller-Mcgrath D.E."/>
            <person name="Sieber C.M.K."/>
            <person name="Emerson J.B."/>
            <person name="Anantharaman K."/>
            <person name="Thomas B.C."/>
            <person name="Malmstrom R."/>
            <person name="Stieglmeier M."/>
            <person name="Klingl A."/>
            <person name="Woyke T."/>
            <person name="Ryan C.M."/>
            <person name="Banfield J.F."/>
        </authorList>
    </citation>
    <scope>NUCLEOTIDE SEQUENCE [LARGE SCALE GENOMIC DNA]</scope>
</reference>
<evidence type="ECO:0000256" key="6">
    <source>
        <dbReference type="ARBA" id="ARBA00022884"/>
    </source>
</evidence>
<organism evidence="8 9">
    <name type="scientific">bacterium (Candidatus Gribaldobacteria) CG10_big_fil_rev_8_21_14_0_10_41_12</name>
    <dbReference type="NCBI Taxonomy" id="2014277"/>
    <lineage>
        <taxon>Bacteria</taxon>
        <taxon>Candidatus Gribaldobacteria</taxon>
    </lineage>
</organism>
<evidence type="ECO:0000313" key="8">
    <source>
        <dbReference type="EMBL" id="PIR91781.1"/>
    </source>
</evidence>
<sequence>MPKLPILTAKETLRILQKAGFSIDHATGSHYILYHPETGKRVTLPFHCKDLPKGTIFSILKSAGIEKGDLKNYF</sequence>
<proteinExistence type="inferred from homology"/>
<evidence type="ECO:0008006" key="10">
    <source>
        <dbReference type="Google" id="ProtNLM"/>
    </source>
</evidence>
<dbReference type="InterPro" id="IPR038570">
    <property type="entry name" value="HicA_sf"/>
</dbReference>
<keyword evidence="5" id="KW-0378">Hydrolase</keyword>
<dbReference type="Pfam" id="PF07927">
    <property type="entry name" value="HicA_toxin"/>
    <property type="match status" value="1"/>
</dbReference>
<keyword evidence="4" id="KW-0255">Endonuclease</keyword>
<keyword evidence="6" id="KW-0694">RNA-binding</keyword>
<accession>A0A2H0UY53</accession>
<evidence type="ECO:0000313" key="9">
    <source>
        <dbReference type="Proteomes" id="UP000228906"/>
    </source>
</evidence>
<dbReference type="SUPFAM" id="SSF54786">
    <property type="entry name" value="YcfA/nrd intein domain"/>
    <property type="match status" value="1"/>
</dbReference>
<keyword evidence="2" id="KW-1277">Toxin-antitoxin system</keyword>
<name>A0A2H0UY53_9BACT</name>
<evidence type="ECO:0000256" key="5">
    <source>
        <dbReference type="ARBA" id="ARBA00022801"/>
    </source>
</evidence>
<evidence type="ECO:0000256" key="3">
    <source>
        <dbReference type="ARBA" id="ARBA00022722"/>
    </source>
</evidence>
<dbReference type="GO" id="GO:0003729">
    <property type="term" value="F:mRNA binding"/>
    <property type="evidence" value="ECO:0007669"/>
    <property type="project" value="InterPro"/>
</dbReference>
<protein>
    <recommendedName>
        <fullName evidence="10">Type II toxin-antitoxin system HicA family toxin</fullName>
    </recommendedName>
</protein>
<evidence type="ECO:0000256" key="7">
    <source>
        <dbReference type="ARBA" id="ARBA00023016"/>
    </source>
</evidence>
<keyword evidence="7" id="KW-0346">Stress response</keyword>
<dbReference type="Proteomes" id="UP000228906">
    <property type="component" value="Unassembled WGS sequence"/>
</dbReference>
<gene>
    <name evidence="8" type="ORF">COU03_00520</name>
</gene>
<dbReference type="AlphaFoldDB" id="A0A2H0UY53"/>
<comment type="similarity">
    <text evidence="1">Belongs to the HicA mRNA interferase family.</text>
</comment>